<proteinExistence type="predicted"/>
<protein>
    <submittedName>
        <fullName evidence="1">Uncharacterized protein</fullName>
    </submittedName>
</protein>
<dbReference type="Proteomes" id="UP000283530">
    <property type="component" value="Unassembled WGS sequence"/>
</dbReference>
<dbReference type="EMBL" id="QPKB01000004">
    <property type="protein sequence ID" value="RWR83062.1"/>
    <property type="molecule type" value="Genomic_DNA"/>
</dbReference>
<keyword evidence="2" id="KW-1185">Reference proteome</keyword>
<name>A0A3S3N946_9MAGN</name>
<reference evidence="1 2" key="1">
    <citation type="journal article" date="2019" name="Nat. Plants">
        <title>Stout camphor tree genome fills gaps in understanding of flowering plant genome evolution.</title>
        <authorList>
            <person name="Chaw S.M."/>
            <person name="Liu Y.C."/>
            <person name="Wu Y.W."/>
            <person name="Wang H.Y."/>
            <person name="Lin C.I."/>
            <person name="Wu C.S."/>
            <person name="Ke H.M."/>
            <person name="Chang L.Y."/>
            <person name="Hsu C.Y."/>
            <person name="Yang H.T."/>
            <person name="Sudianto E."/>
            <person name="Hsu M.H."/>
            <person name="Wu K.P."/>
            <person name="Wang L.N."/>
            <person name="Leebens-Mack J.H."/>
            <person name="Tsai I.J."/>
        </authorList>
    </citation>
    <scope>NUCLEOTIDE SEQUENCE [LARGE SCALE GENOMIC DNA]</scope>
    <source>
        <strain evidence="2">cv. Chaw 1501</strain>
        <tissue evidence="1">Young leaves</tissue>
    </source>
</reference>
<dbReference type="AlphaFoldDB" id="A0A3S3N946"/>
<comment type="caution">
    <text evidence="1">The sequence shown here is derived from an EMBL/GenBank/DDBJ whole genome shotgun (WGS) entry which is preliminary data.</text>
</comment>
<sequence length="123" mass="13968">MISQSPLGLKSGQQHLLLEEKTTLNGDELEMIRAVAFVYDGRADHSQKSRRLWHLSSLGSLSYRILPCKFLPPAYNNPINRLSAPKLSKNISNCSLRRERERPLSSTIPKADLNTDSRFEFQA</sequence>
<gene>
    <name evidence="1" type="ORF">CKAN_01180400</name>
</gene>
<accession>A0A3S3N946</accession>
<evidence type="ECO:0000313" key="1">
    <source>
        <dbReference type="EMBL" id="RWR83062.1"/>
    </source>
</evidence>
<evidence type="ECO:0000313" key="2">
    <source>
        <dbReference type="Proteomes" id="UP000283530"/>
    </source>
</evidence>
<organism evidence="1 2">
    <name type="scientific">Cinnamomum micranthum f. kanehirae</name>
    <dbReference type="NCBI Taxonomy" id="337451"/>
    <lineage>
        <taxon>Eukaryota</taxon>
        <taxon>Viridiplantae</taxon>
        <taxon>Streptophyta</taxon>
        <taxon>Embryophyta</taxon>
        <taxon>Tracheophyta</taxon>
        <taxon>Spermatophyta</taxon>
        <taxon>Magnoliopsida</taxon>
        <taxon>Magnoliidae</taxon>
        <taxon>Laurales</taxon>
        <taxon>Lauraceae</taxon>
        <taxon>Cinnamomum</taxon>
    </lineage>
</organism>